<dbReference type="Gene3D" id="3.30.40.10">
    <property type="entry name" value="Zinc/RING finger domain, C3HC4 (zinc finger)"/>
    <property type="match status" value="1"/>
</dbReference>
<dbReference type="AlphaFoldDB" id="A0A3Q3W513"/>
<dbReference type="InterPro" id="IPR002999">
    <property type="entry name" value="Tudor"/>
</dbReference>
<keyword evidence="12" id="KW-0408">Iron</keyword>
<dbReference type="OMA" id="RNWACDK"/>
<keyword evidence="11" id="KW-0560">Oxidoreductase</keyword>
<dbReference type="PANTHER" id="PTHR10694:SF51">
    <property type="entry name" value="[HISTONE H3]-TRIMETHYL-L-LYSINE(9) DEMETHYLASE"/>
    <property type="match status" value="1"/>
</dbReference>
<dbReference type="SMART" id="SM00545">
    <property type="entry name" value="JmjN"/>
    <property type="match status" value="1"/>
</dbReference>
<dbReference type="EC" id="1.14.11.66" evidence="4"/>
<dbReference type="Gene3D" id="3.10.330.70">
    <property type="match status" value="1"/>
</dbReference>
<dbReference type="CDD" id="cd20463">
    <property type="entry name" value="Tudor_JMJD2A_rpt1"/>
    <property type="match status" value="1"/>
</dbReference>
<dbReference type="Proteomes" id="UP000261620">
    <property type="component" value="Unplaced"/>
</dbReference>
<keyword evidence="21" id="KW-1185">Reference proteome</keyword>
<dbReference type="PROSITE" id="PS51184">
    <property type="entry name" value="JMJC"/>
    <property type="match status" value="1"/>
</dbReference>
<dbReference type="InterPro" id="IPR003349">
    <property type="entry name" value="JmjN"/>
</dbReference>
<evidence type="ECO:0000313" key="21">
    <source>
        <dbReference type="Proteomes" id="UP000261620"/>
    </source>
</evidence>
<dbReference type="GO" id="GO:0008270">
    <property type="term" value="F:zinc ion binding"/>
    <property type="evidence" value="ECO:0007669"/>
    <property type="project" value="UniProtKB-KW"/>
</dbReference>
<keyword evidence="15" id="KW-0539">Nucleus</keyword>
<dbReference type="SMART" id="SM00558">
    <property type="entry name" value="JmjC"/>
    <property type="match status" value="1"/>
</dbReference>
<evidence type="ECO:0000256" key="5">
    <source>
        <dbReference type="ARBA" id="ARBA00022723"/>
    </source>
</evidence>
<dbReference type="FunFam" id="3.10.330.70:FF:000001">
    <property type="entry name" value="Putative lysine-specific demethylase 4a"/>
    <property type="match status" value="1"/>
</dbReference>
<evidence type="ECO:0000259" key="17">
    <source>
        <dbReference type="PROSITE" id="PS51183"/>
    </source>
</evidence>
<evidence type="ECO:0000256" key="7">
    <source>
        <dbReference type="ARBA" id="ARBA00022771"/>
    </source>
</evidence>
<keyword evidence="5" id="KW-0479">Metal-binding</keyword>
<dbReference type="InterPro" id="IPR040477">
    <property type="entry name" value="KDM4-like_Tudor"/>
</dbReference>
<feature type="domain" description="PHD-type" evidence="19">
    <location>
        <begin position="668"/>
        <end position="790"/>
    </location>
</feature>
<dbReference type="GO" id="GO:0051864">
    <property type="term" value="F:histone H3K36 demethylase activity"/>
    <property type="evidence" value="ECO:0007669"/>
    <property type="project" value="TreeGrafter"/>
</dbReference>
<dbReference type="InterPro" id="IPR011011">
    <property type="entry name" value="Znf_FYVE_PHD"/>
</dbReference>
<dbReference type="SUPFAM" id="SSF51197">
    <property type="entry name" value="Clavaminate synthase-like"/>
    <property type="match status" value="1"/>
</dbReference>
<comment type="similarity">
    <text evidence="3">Belongs to the JHDM3 histone demethylase family.</text>
</comment>
<evidence type="ECO:0000256" key="1">
    <source>
        <dbReference type="ARBA" id="ARBA00001954"/>
    </source>
</evidence>
<dbReference type="GO" id="GO:0140684">
    <property type="term" value="F:histone H3K9me2/H3K9me3 demethylase activity"/>
    <property type="evidence" value="ECO:0007669"/>
    <property type="project" value="UniProtKB-EC"/>
</dbReference>
<evidence type="ECO:0000256" key="9">
    <source>
        <dbReference type="ARBA" id="ARBA00022853"/>
    </source>
</evidence>
<dbReference type="Ensembl" id="ENSMMOT00000011622.1">
    <property type="protein sequence ID" value="ENSMMOP00000011426.1"/>
    <property type="gene ID" value="ENSMMOG00000008788.1"/>
</dbReference>
<dbReference type="Pfam" id="PF13832">
    <property type="entry name" value="zf-HC5HC2H_2"/>
    <property type="match status" value="1"/>
</dbReference>
<name>A0A3Q3W513_MOLML</name>
<dbReference type="PROSITE" id="PS51805">
    <property type="entry name" value="EPHD"/>
    <property type="match status" value="1"/>
</dbReference>
<keyword evidence="9" id="KW-0156">Chromatin regulator</keyword>
<reference evidence="20" key="1">
    <citation type="submission" date="2025-08" db="UniProtKB">
        <authorList>
            <consortium name="Ensembl"/>
        </authorList>
    </citation>
    <scope>IDENTIFICATION</scope>
</reference>
<dbReference type="Pfam" id="PF18104">
    <property type="entry name" value="Tudor_2"/>
    <property type="match status" value="2"/>
</dbReference>
<evidence type="ECO:0000313" key="20">
    <source>
        <dbReference type="Ensembl" id="ENSMMOP00000011426.1"/>
    </source>
</evidence>
<dbReference type="CDD" id="cd20466">
    <property type="entry name" value="Tudor_JMJD2A_rpt2"/>
    <property type="match status" value="1"/>
</dbReference>
<dbReference type="Gene3D" id="2.60.120.650">
    <property type="entry name" value="Cupin"/>
    <property type="match status" value="1"/>
</dbReference>
<evidence type="ECO:0000256" key="4">
    <source>
        <dbReference type="ARBA" id="ARBA00012900"/>
    </source>
</evidence>
<keyword evidence="10" id="KW-0223">Dioxygenase</keyword>
<dbReference type="InterPro" id="IPR001965">
    <property type="entry name" value="Znf_PHD"/>
</dbReference>
<dbReference type="Pfam" id="PF13831">
    <property type="entry name" value="PHD_2"/>
    <property type="match status" value="1"/>
</dbReference>
<dbReference type="SMART" id="SM00249">
    <property type="entry name" value="PHD"/>
    <property type="match status" value="2"/>
</dbReference>
<dbReference type="InterPro" id="IPR047479">
    <property type="entry name" value="Tudor_KDM4A_rpt1"/>
</dbReference>
<comment type="catalytic activity">
    <reaction evidence="16">
        <text>N(6),N(6),N(6)-trimethyl-L-lysyl(9)-[histone H3] + 2 2-oxoglutarate + 2 O2 = N(6)-methyl-L-lysyl(9)-[histone H3] + 2 formaldehyde + 2 succinate + 2 CO2</text>
        <dbReference type="Rhea" id="RHEA:60200"/>
        <dbReference type="Rhea" id="RHEA-COMP:15538"/>
        <dbReference type="Rhea" id="RHEA-COMP:15542"/>
        <dbReference type="ChEBI" id="CHEBI:15379"/>
        <dbReference type="ChEBI" id="CHEBI:16526"/>
        <dbReference type="ChEBI" id="CHEBI:16810"/>
        <dbReference type="ChEBI" id="CHEBI:16842"/>
        <dbReference type="ChEBI" id="CHEBI:30031"/>
        <dbReference type="ChEBI" id="CHEBI:61929"/>
        <dbReference type="ChEBI" id="CHEBI:61961"/>
        <dbReference type="EC" id="1.14.11.66"/>
    </reaction>
</comment>
<dbReference type="SMART" id="SM00333">
    <property type="entry name" value="TUDOR"/>
    <property type="match status" value="2"/>
</dbReference>
<accession>A0A3Q3W513</accession>
<dbReference type="InterPro" id="IPR013083">
    <property type="entry name" value="Znf_RING/FYVE/PHD"/>
</dbReference>
<evidence type="ECO:0000256" key="2">
    <source>
        <dbReference type="ARBA" id="ARBA00004123"/>
    </source>
</evidence>
<evidence type="ECO:0000256" key="15">
    <source>
        <dbReference type="ARBA" id="ARBA00023242"/>
    </source>
</evidence>
<organism evidence="20 21">
    <name type="scientific">Mola mola</name>
    <name type="common">Ocean sunfish</name>
    <name type="synonym">Tetraodon mola</name>
    <dbReference type="NCBI Taxonomy" id="94237"/>
    <lineage>
        <taxon>Eukaryota</taxon>
        <taxon>Metazoa</taxon>
        <taxon>Chordata</taxon>
        <taxon>Craniata</taxon>
        <taxon>Vertebrata</taxon>
        <taxon>Euteleostomi</taxon>
        <taxon>Actinopterygii</taxon>
        <taxon>Neopterygii</taxon>
        <taxon>Teleostei</taxon>
        <taxon>Neoteleostei</taxon>
        <taxon>Acanthomorphata</taxon>
        <taxon>Eupercaria</taxon>
        <taxon>Tetraodontiformes</taxon>
        <taxon>Molidae</taxon>
        <taxon>Mola</taxon>
    </lineage>
</organism>
<dbReference type="PANTHER" id="PTHR10694">
    <property type="entry name" value="LYSINE-SPECIFIC DEMETHYLASE"/>
    <property type="match status" value="1"/>
</dbReference>
<evidence type="ECO:0000256" key="10">
    <source>
        <dbReference type="ARBA" id="ARBA00022964"/>
    </source>
</evidence>
<dbReference type="PROSITE" id="PS51183">
    <property type="entry name" value="JMJN"/>
    <property type="match status" value="1"/>
</dbReference>
<evidence type="ECO:0000256" key="12">
    <source>
        <dbReference type="ARBA" id="ARBA00023004"/>
    </source>
</evidence>
<comment type="cofactor">
    <cofactor evidence="1">
        <name>Fe(2+)</name>
        <dbReference type="ChEBI" id="CHEBI:29033"/>
    </cofactor>
</comment>
<dbReference type="FunFam" id="2.60.120.650:FF:000048">
    <property type="entry name" value="Lysine-specific demethylase 4A"/>
    <property type="match status" value="1"/>
</dbReference>
<dbReference type="GO" id="GO:0000785">
    <property type="term" value="C:chromatin"/>
    <property type="evidence" value="ECO:0007669"/>
    <property type="project" value="TreeGrafter"/>
</dbReference>
<keyword evidence="8" id="KW-0862">Zinc</keyword>
<proteinExistence type="inferred from homology"/>
<feature type="domain" description="JmjC" evidence="18">
    <location>
        <begin position="142"/>
        <end position="300"/>
    </location>
</feature>
<evidence type="ECO:0000256" key="6">
    <source>
        <dbReference type="ARBA" id="ARBA00022737"/>
    </source>
</evidence>
<dbReference type="InterPro" id="IPR047481">
    <property type="entry name" value="Tudor_KDM4A_rpt2"/>
</dbReference>
<keyword evidence="14" id="KW-0804">Transcription</keyword>
<dbReference type="InterPro" id="IPR034732">
    <property type="entry name" value="EPHD"/>
</dbReference>
<evidence type="ECO:0000256" key="16">
    <source>
        <dbReference type="ARBA" id="ARBA00049349"/>
    </source>
</evidence>
<evidence type="ECO:0000256" key="13">
    <source>
        <dbReference type="ARBA" id="ARBA00023015"/>
    </source>
</evidence>
<reference evidence="20" key="2">
    <citation type="submission" date="2025-09" db="UniProtKB">
        <authorList>
            <consortium name="Ensembl"/>
        </authorList>
    </citation>
    <scope>IDENTIFICATION</scope>
</reference>
<dbReference type="GO" id="GO:0010468">
    <property type="term" value="P:regulation of gene expression"/>
    <property type="evidence" value="ECO:0007669"/>
    <property type="project" value="TreeGrafter"/>
</dbReference>
<dbReference type="SUPFAM" id="SSF57903">
    <property type="entry name" value="FYVE/PHD zinc finger"/>
    <property type="match status" value="1"/>
</dbReference>
<evidence type="ECO:0000256" key="11">
    <source>
        <dbReference type="ARBA" id="ARBA00023002"/>
    </source>
</evidence>
<evidence type="ECO:0000259" key="18">
    <source>
        <dbReference type="PROSITE" id="PS51184"/>
    </source>
</evidence>
<dbReference type="GO" id="GO:0005634">
    <property type="term" value="C:nucleus"/>
    <property type="evidence" value="ECO:0007669"/>
    <property type="project" value="UniProtKB-SubCell"/>
</dbReference>
<evidence type="ECO:0000256" key="3">
    <source>
        <dbReference type="ARBA" id="ARBA00009711"/>
    </source>
</evidence>
<dbReference type="Pfam" id="PF02373">
    <property type="entry name" value="JmjC"/>
    <property type="match status" value="1"/>
</dbReference>
<sequence length="970" mass="111080">MTTDKAVQKKGYRIMTFSPSKDEFQDFSHYIAYMESLGAHKAGIAKVIPPKGWKPRRTYDDIDDLMIPAPIQQVVTGQSGLFTQYNIQKKPMTVNEFRKTSNMDKFCSPRFVDFDELERKFWKNLTFNPPLYGADVSDTLYDPDVTEWNIGHLNTILDVVENESGIKIKGVNTPYLYFGMWKSAFAWHTEDMDLYSINYLYVVPPEHGKRLERLAKGFFPGNAQSCESFLRHKMTLISPSILKKFGIPFEKVTQEAGQFIVTFPFGYHAGFNHGFNCAESTNFATQRWIDYGKRATLCSCRQDMVKISMDVFVRKFQADRYKLWKAGKDNIPIDHSKPTPEAAEFLKEEYIEHLKSHCEAGSVATTSIQEYKRSSFTLIANTCQVYHCCIIFSDTVKVKPEPKKEKDAKLQTISQSKSTTRKTSSCLSISKKETESNVSPTDACPPEAFENQMMSNEAASNEEFQLPSSPRPAHRGFQRTLSPADVLHVHSYAKGDYGEGEALPKEKKNEFIDSETEKVNRHFSKSVKNPHEFSQVEEGGLEVESWAKPLAHLWQNRPTNLKKEKEYNQRICSKPPYCSICMLFHTYQQVVYVEHTLMCLYKWWMRTKPLIPEMCFTTTTEDDTECEEQHATPHLEEDGTSLLISCSQCSVQVHTSCYGVDPASVSKEWKCVRCKANAMSEVKSALCICVCVCLFCRWVHVLCAVAVLEARFINITERSPVDLSGIPLQRFKLKCYYCKKRMKKASGCCVQCSHGRCPTAYHPTCAQAAGVLMQPDKWPFVVHVTCCRHKGPTQIERNKAAMNELILGQKVICKHKNGRYYQCDVVQLSKETFYEVNFDDGSFSDNLFPEDIVSRDCAQLGPPPQGEVVQVRWTDNLVYGAKFVAAHAIHLYLVEFEDGSQLTAKRDDVYTLDEELPKRVKTRLSKASDMRFDGIFEEKEIIQESKRQRVINSRYRGDYIEPVIYRAIME</sequence>
<dbReference type="InterPro" id="IPR003347">
    <property type="entry name" value="JmjC_dom"/>
</dbReference>
<comment type="subcellular location">
    <subcellularLocation>
        <location evidence="2">Nucleus</location>
    </subcellularLocation>
</comment>
<feature type="domain" description="JmjN" evidence="17">
    <location>
        <begin position="14"/>
        <end position="56"/>
    </location>
</feature>
<dbReference type="SUPFAM" id="SSF63748">
    <property type="entry name" value="Tudor/PWWP/MBT"/>
    <property type="match status" value="2"/>
</dbReference>
<evidence type="ECO:0000259" key="19">
    <source>
        <dbReference type="PROSITE" id="PS51805"/>
    </source>
</evidence>
<dbReference type="InterPro" id="IPR019787">
    <property type="entry name" value="Znf_PHD-finger"/>
</dbReference>
<dbReference type="Gene3D" id="2.30.30.140">
    <property type="match status" value="1"/>
</dbReference>
<keyword evidence="13" id="KW-0805">Transcription regulation</keyword>
<evidence type="ECO:0000256" key="14">
    <source>
        <dbReference type="ARBA" id="ARBA00023163"/>
    </source>
</evidence>
<dbReference type="Pfam" id="PF02375">
    <property type="entry name" value="JmjN"/>
    <property type="match status" value="1"/>
</dbReference>
<evidence type="ECO:0000256" key="8">
    <source>
        <dbReference type="ARBA" id="ARBA00022833"/>
    </source>
</evidence>
<dbReference type="STRING" id="94237.ENSMMOP00000011426"/>
<keyword evidence="7" id="KW-0863">Zinc-finger</keyword>
<protein>
    <recommendedName>
        <fullName evidence="4">[histone H3]-trimethyl-L-lysine(9) demethylase</fullName>
        <ecNumber evidence="4">1.14.11.66</ecNumber>
    </recommendedName>
</protein>
<keyword evidence="6" id="KW-0677">Repeat</keyword>